<comment type="caution">
    <text evidence="5">The sequence shown here is derived from an EMBL/GenBank/DDBJ whole genome shotgun (WGS) entry which is preliminary data.</text>
</comment>
<name>A0AAE3IQP0_9BACI</name>
<keyword evidence="3 5" id="KW-0456">Lyase</keyword>
<evidence type="ECO:0000256" key="1">
    <source>
        <dbReference type="ARBA" id="ARBA00009405"/>
    </source>
</evidence>
<evidence type="ECO:0000313" key="6">
    <source>
        <dbReference type="Proteomes" id="UP001209318"/>
    </source>
</evidence>
<comment type="similarity">
    <text evidence="1">Belongs to the HMG-CoA lyase family.</text>
</comment>
<evidence type="ECO:0000256" key="2">
    <source>
        <dbReference type="ARBA" id="ARBA00022723"/>
    </source>
</evidence>
<dbReference type="PANTHER" id="PTHR42738">
    <property type="entry name" value="HYDROXYMETHYLGLUTARYL-COA LYASE"/>
    <property type="match status" value="1"/>
</dbReference>
<dbReference type="InterPro" id="IPR013785">
    <property type="entry name" value="Aldolase_TIM"/>
</dbReference>
<evidence type="ECO:0000256" key="3">
    <source>
        <dbReference type="ARBA" id="ARBA00023239"/>
    </source>
</evidence>
<keyword evidence="2" id="KW-0479">Metal-binding</keyword>
<dbReference type="RefSeq" id="WP_263071830.1">
    <property type="nucleotide sequence ID" value="NZ_JAOUSF010000001.1"/>
</dbReference>
<dbReference type="PANTHER" id="PTHR42738:SF7">
    <property type="entry name" value="HYDROXYMETHYLGLUTARYL-COA LYASE"/>
    <property type="match status" value="1"/>
</dbReference>
<keyword evidence="6" id="KW-1185">Reference proteome</keyword>
<reference evidence="5" key="1">
    <citation type="submission" date="2022-10" db="EMBL/GenBank/DDBJ databases">
        <title>Description of Fervidibacillus gen. nov. in the family Fervidibacillaceae fam. nov. with two species, Fervidibacillus albus sp. nov., and Fervidibacillus halotolerans sp. nov., isolated from tidal flat sediments.</title>
        <authorList>
            <person name="Kwon K.K."/>
            <person name="Yang S.-H."/>
        </authorList>
    </citation>
    <scope>NUCLEOTIDE SEQUENCE</scope>
    <source>
        <strain evidence="5">JCM 19140</strain>
    </source>
</reference>
<dbReference type="EMBL" id="JAOUSF010000001">
    <property type="protein sequence ID" value="MCU9612646.1"/>
    <property type="molecule type" value="Genomic_DNA"/>
</dbReference>
<protein>
    <submittedName>
        <fullName evidence="5">Hydroxymethylglutaryl-CoA lyase</fullName>
    </submittedName>
</protein>
<dbReference type="CDD" id="cd07938">
    <property type="entry name" value="DRE_TIM_HMGL"/>
    <property type="match status" value="1"/>
</dbReference>
<dbReference type="Pfam" id="PF00682">
    <property type="entry name" value="HMGL-like"/>
    <property type="match status" value="1"/>
</dbReference>
<evidence type="ECO:0000259" key="4">
    <source>
        <dbReference type="PROSITE" id="PS50991"/>
    </source>
</evidence>
<dbReference type="GO" id="GO:0046951">
    <property type="term" value="P:ketone body biosynthetic process"/>
    <property type="evidence" value="ECO:0007669"/>
    <property type="project" value="TreeGrafter"/>
</dbReference>
<dbReference type="GO" id="GO:0006552">
    <property type="term" value="P:L-leucine catabolic process"/>
    <property type="evidence" value="ECO:0007669"/>
    <property type="project" value="TreeGrafter"/>
</dbReference>
<dbReference type="Gene3D" id="3.20.20.70">
    <property type="entry name" value="Aldolase class I"/>
    <property type="match status" value="1"/>
</dbReference>
<dbReference type="AlphaFoldDB" id="A0AAE3IQP0"/>
<proteinExistence type="inferred from homology"/>
<accession>A0AAE3IQP0</accession>
<dbReference type="InterPro" id="IPR000891">
    <property type="entry name" value="PYR_CT"/>
</dbReference>
<gene>
    <name evidence="5" type="ORF">OEV98_03585</name>
</gene>
<feature type="domain" description="Pyruvate carboxyltransferase" evidence="4">
    <location>
        <begin position="10"/>
        <end position="277"/>
    </location>
</feature>
<dbReference type="PROSITE" id="PS50991">
    <property type="entry name" value="PYR_CT"/>
    <property type="match status" value="1"/>
</dbReference>
<organism evidence="5 6">
    <name type="scientific">Perspicuibacillus lycopersici</name>
    <dbReference type="NCBI Taxonomy" id="1325689"/>
    <lineage>
        <taxon>Bacteria</taxon>
        <taxon>Bacillati</taxon>
        <taxon>Bacillota</taxon>
        <taxon>Bacilli</taxon>
        <taxon>Bacillales</taxon>
        <taxon>Bacillaceae</taxon>
        <taxon>Perspicuibacillus</taxon>
    </lineage>
</organism>
<dbReference type="GO" id="GO:0004419">
    <property type="term" value="F:hydroxymethylglutaryl-CoA lyase activity"/>
    <property type="evidence" value="ECO:0007669"/>
    <property type="project" value="TreeGrafter"/>
</dbReference>
<dbReference type="Proteomes" id="UP001209318">
    <property type="component" value="Unassembled WGS sequence"/>
</dbReference>
<evidence type="ECO:0000313" key="5">
    <source>
        <dbReference type="EMBL" id="MCU9612646.1"/>
    </source>
</evidence>
<dbReference type="FunFam" id="3.20.20.70:FF:000071">
    <property type="entry name" value="Hydroxymethylglutaryl-CoA lyase"/>
    <property type="match status" value="1"/>
</dbReference>
<dbReference type="InterPro" id="IPR043594">
    <property type="entry name" value="HMGL"/>
</dbReference>
<dbReference type="GO" id="GO:0046872">
    <property type="term" value="F:metal ion binding"/>
    <property type="evidence" value="ECO:0007669"/>
    <property type="project" value="UniProtKB-KW"/>
</dbReference>
<dbReference type="SUPFAM" id="SSF51569">
    <property type="entry name" value="Aldolase"/>
    <property type="match status" value="1"/>
</dbReference>
<dbReference type="NCBIfam" id="NF004283">
    <property type="entry name" value="PRK05692.1"/>
    <property type="match status" value="1"/>
</dbReference>
<sequence>MSAWNLPKAIEIKEVGTRDGFQLEKSIIPTDEKVRIINALSRTGIKEIQVTSAVHPKAVPQLADAEEVMAKIDRVPGVLYSVLVPNLRGANRALAMEADEWELMLSVTESHSIANSNRSVDAVLEEHTKVVDLAVANGVQVRGSMATTFGCPFEGRVPFERVQYVVQAYYDMGVRSISAADTIGVADPKLVFNTMSKLIHQFPDVQFNLHLHNTRQMGLANVIAGIQAGVRSFDSSIGGLGGCPYAPGATGNISTEDTVHMLHLMGIETTIDLAKVLDVTKEVHQLVHHDLESSIYRAGVSYQIHEAPKTQEKVGE</sequence>